<dbReference type="EMBL" id="NGJK01000035">
    <property type="protein sequence ID" value="RAP03177.1"/>
    <property type="molecule type" value="Genomic_DNA"/>
</dbReference>
<comment type="caution">
    <text evidence="2">The sequence shown here is derived from an EMBL/GenBank/DDBJ whole genome shotgun (WGS) entry which is preliminary data.</text>
</comment>
<evidence type="ECO:0000313" key="3">
    <source>
        <dbReference type="Proteomes" id="UP000248557"/>
    </source>
</evidence>
<organism evidence="2 3">
    <name type="scientific">Methanosphaera stadtmanae</name>
    <dbReference type="NCBI Taxonomy" id="2317"/>
    <lineage>
        <taxon>Archaea</taxon>
        <taxon>Methanobacteriati</taxon>
        <taxon>Methanobacteriota</taxon>
        <taxon>Methanomada group</taxon>
        <taxon>Methanobacteria</taxon>
        <taxon>Methanobacteriales</taxon>
        <taxon>Methanobacteriaceae</taxon>
        <taxon>Methanosphaera</taxon>
    </lineage>
</organism>
<name>A0A328Q4D5_9EURY</name>
<protein>
    <recommendedName>
        <fullName evidence="1">DUF4145 domain-containing protein</fullName>
    </recommendedName>
</protein>
<dbReference type="AlphaFoldDB" id="A0A328Q4D5"/>
<dbReference type="RefSeq" id="WP_112149485.1">
    <property type="nucleotide sequence ID" value="NZ_NGJK01000035.1"/>
</dbReference>
<reference evidence="2 3" key="1">
    <citation type="submission" date="2017-05" db="EMBL/GenBank/DDBJ databases">
        <title>Host range expansion of the Methanosphaera genus to humans and monogastric animals involves recent and extensive reduction in genome content.</title>
        <authorList>
            <person name="Hoedt E.C."/>
            <person name="Volmer J.G."/>
            <person name="Parks D.H."/>
            <person name="Rosewarne C.P."/>
            <person name="Denman S.E."/>
            <person name="Mcsweeney C.S."/>
            <person name="O Cuiv P."/>
            <person name="Hugenholtz P."/>
            <person name="Tyson G.W."/>
            <person name="Morrison M."/>
        </authorList>
    </citation>
    <scope>NUCLEOTIDE SEQUENCE [LARGE SCALE GENOMIC DNA]</scope>
    <source>
        <strain evidence="2 3">PA5</strain>
    </source>
</reference>
<accession>A0A328Q4D5</accession>
<gene>
    <name evidence="2" type="ORF">CA615_03610</name>
</gene>
<proteinExistence type="predicted"/>
<evidence type="ECO:0000259" key="1">
    <source>
        <dbReference type="Pfam" id="PF13643"/>
    </source>
</evidence>
<dbReference type="Pfam" id="PF13643">
    <property type="entry name" value="DUF4145"/>
    <property type="match status" value="1"/>
</dbReference>
<dbReference type="Proteomes" id="UP000248557">
    <property type="component" value="Unassembled WGS sequence"/>
</dbReference>
<dbReference type="InterPro" id="IPR025285">
    <property type="entry name" value="DUF4145"/>
</dbReference>
<feature type="domain" description="DUF4145" evidence="1">
    <location>
        <begin position="100"/>
        <end position="174"/>
    </location>
</feature>
<evidence type="ECO:0000313" key="2">
    <source>
        <dbReference type="EMBL" id="RAP03177.1"/>
    </source>
</evidence>
<sequence length="217" mass="24984">MEYVTPKFNKDRFTCPHCNTVAHQLWANHIRANKEISTSKSAQDYYIKYSYYLSDLKSAKCEYCDKYSLWIKEKMIYPRKANVPEPNEDMPESVKKDYVEAGKIVNDSPRSACALLRVALEKLMIELGYKKGNLYEKINNFVGEDKGSDLEHSLTSVRVIGNDCVHSGVLDIKDKKPIAVALFNIINYIIEDTITKKRKIDEIYNIIPDSKKLKKSS</sequence>